<evidence type="ECO:0000313" key="2">
    <source>
        <dbReference type="Proteomes" id="UP000183832"/>
    </source>
</evidence>
<keyword evidence="2" id="KW-1185">Reference proteome</keyword>
<proteinExistence type="predicted"/>
<accession>A0A1J1JAS7</accession>
<evidence type="ECO:0000313" key="1">
    <source>
        <dbReference type="EMBL" id="CRL08686.1"/>
    </source>
</evidence>
<organism evidence="1 2">
    <name type="scientific">Clunio marinus</name>
    <dbReference type="NCBI Taxonomy" id="568069"/>
    <lineage>
        <taxon>Eukaryota</taxon>
        <taxon>Metazoa</taxon>
        <taxon>Ecdysozoa</taxon>
        <taxon>Arthropoda</taxon>
        <taxon>Hexapoda</taxon>
        <taxon>Insecta</taxon>
        <taxon>Pterygota</taxon>
        <taxon>Neoptera</taxon>
        <taxon>Endopterygota</taxon>
        <taxon>Diptera</taxon>
        <taxon>Nematocera</taxon>
        <taxon>Chironomoidea</taxon>
        <taxon>Chironomidae</taxon>
        <taxon>Clunio</taxon>
    </lineage>
</organism>
<dbReference type="EMBL" id="CVRI01000075">
    <property type="protein sequence ID" value="CRL08686.1"/>
    <property type="molecule type" value="Genomic_DNA"/>
</dbReference>
<gene>
    <name evidence="1" type="ORF">CLUMA_CG021510</name>
</gene>
<sequence length="78" mass="9301">MGWITTFYGIDCVVDKSRKVVVKHFEKHWNVHGFNCVFMISWASNDSIFLRRLPMKCYATFNYLLVMEYSMSHNEKQA</sequence>
<dbReference type="AlphaFoldDB" id="A0A1J1JAS7"/>
<protein>
    <submittedName>
        <fullName evidence="1">CLUMA_CG021510, isoform A</fullName>
    </submittedName>
</protein>
<dbReference type="Proteomes" id="UP000183832">
    <property type="component" value="Unassembled WGS sequence"/>
</dbReference>
<reference evidence="1 2" key="1">
    <citation type="submission" date="2015-04" db="EMBL/GenBank/DDBJ databases">
        <authorList>
            <person name="Syromyatnikov M.Y."/>
            <person name="Popov V.N."/>
        </authorList>
    </citation>
    <scope>NUCLEOTIDE SEQUENCE [LARGE SCALE GENOMIC DNA]</scope>
</reference>
<name>A0A1J1JAS7_9DIPT</name>